<dbReference type="InterPro" id="IPR055348">
    <property type="entry name" value="DctQ"/>
</dbReference>
<keyword evidence="6 9" id="KW-1133">Transmembrane helix</keyword>
<gene>
    <name evidence="12" type="ORF">GGD89_000176</name>
</gene>
<feature type="transmembrane region" description="Helical" evidence="9">
    <location>
        <begin position="86"/>
        <end position="105"/>
    </location>
</feature>
<evidence type="ECO:0000256" key="8">
    <source>
        <dbReference type="ARBA" id="ARBA00038436"/>
    </source>
</evidence>
<evidence type="ECO:0000256" key="3">
    <source>
        <dbReference type="ARBA" id="ARBA00022475"/>
    </source>
</evidence>
<proteinExistence type="inferred from homology"/>
<evidence type="ECO:0000256" key="4">
    <source>
        <dbReference type="ARBA" id="ARBA00022519"/>
    </source>
</evidence>
<comment type="subcellular location">
    <subcellularLocation>
        <location evidence="1 9">Cell inner membrane</location>
        <topology evidence="1 9">Multi-pass membrane protein</topology>
    </subcellularLocation>
</comment>
<evidence type="ECO:0000313" key="12">
    <source>
        <dbReference type="EMBL" id="MBB4264570.1"/>
    </source>
</evidence>
<dbReference type="GO" id="GO:0015740">
    <property type="term" value="P:C4-dicarboxylate transport"/>
    <property type="evidence" value="ECO:0007669"/>
    <property type="project" value="TreeGrafter"/>
</dbReference>
<dbReference type="InterPro" id="IPR007387">
    <property type="entry name" value="TRAP_DctQ"/>
</dbReference>
<evidence type="ECO:0000256" key="1">
    <source>
        <dbReference type="ARBA" id="ARBA00004429"/>
    </source>
</evidence>
<keyword evidence="13" id="KW-1185">Reference proteome</keyword>
<keyword evidence="5 9" id="KW-0812">Transmembrane</keyword>
<comment type="caution">
    <text evidence="12">The sequence shown here is derived from an EMBL/GenBank/DDBJ whole genome shotgun (WGS) entry which is preliminary data.</text>
</comment>
<evidence type="ECO:0000256" key="2">
    <source>
        <dbReference type="ARBA" id="ARBA00022448"/>
    </source>
</evidence>
<dbReference type="GO" id="GO:0022857">
    <property type="term" value="F:transmembrane transporter activity"/>
    <property type="evidence" value="ECO:0007669"/>
    <property type="project" value="UniProtKB-UniRule"/>
</dbReference>
<comment type="subunit">
    <text evidence="9">The complex comprises the extracytoplasmic solute receptor protein and the two transmembrane proteins.</text>
</comment>
<evidence type="ECO:0000313" key="13">
    <source>
        <dbReference type="Proteomes" id="UP000554286"/>
    </source>
</evidence>
<keyword evidence="7 9" id="KW-0472">Membrane</keyword>
<feature type="transmembrane region" description="Helical" evidence="9">
    <location>
        <begin position="47"/>
        <end position="65"/>
    </location>
</feature>
<evidence type="ECO:0000256" key="6">
    <source>
        <dbReference type="ARBA" id="ARBA00022989"/>
    </source>
</evidence>
<dbReference type="RefSeq" id="WP_184042201.1">
    <property type="nucleotide sequence ID" value="NZ_JACIGK010000001.1"/>
</dbReference>
<sequence>MKRLTAAVDAVLGTLIVLDFGLLIVCVFWQAFSRYVLGAPTTVTDELARFLFIWMALFGGAYTYGKGRHLAIDLLTGLLSGRKAKVLHVAVVLIIGAFALLVMVYGGQQLMMKTLATGQLSPVLRIPMGYVYSAIPVSGMLILFYGVGFLIDILGTRDTGGDAPTGDPRALATTQAGHAERD</sequence>
<dbReference type="PANTHER" id="PTHR35011">
    <property type="entry name" value="2,3-DIKETO-L-GULONATE TRAP TRANSPORTER SMALL PERMEASE PROTEIN YIAM"/>
    <property type="match status" value="1"/>
</dbReference>
<dbReference type="GO" id="GO:0005886">
    <property type="term" value="C:plasma membrane"/>
    <property type="evidence" value="ECO:0007669"/>
    <property type="project" value="UniProtKB-SubCell"/>
</dbReference>
<evidence type="ECO:0000256" key="5">
    <source>
        <dbReference type="ARBA" id="ARBA00022692"/>
    </source>
</evidence>
<feature type="transmembrane region" description="Helical" evidence="9">
    <location>
        <begin position="12"/>
        <end position="32"/>
    </location>
</feature>
<keyword evidence="3" id="KW-1003">Cell membrane</keyword>
<evidence type="ECO:0000256" key="10">
    <source>
        <dbReference type="SAM" id="MobiDB-lite"/>
    </source>
</evidence>
<evidence type="ECO:0000256" key="7">
    <source>
        <dbReference type="ARBA" id="ARBA00023136"/>
    </source>
</evidence>
<keyword evidence="4 9" id="KW-0997">Cell inner membrane</keyword>
<feature type="domain" description="Tripartite ATP-independent periplasmic transporters DctQ component" evidence="11">
    <location>
        <begin position="23"/>
        <end position="152"/>
    </location>
</feature>
<dbReference type="EMBL" id="JACIGK010000001">
    <property type="protein sequence ID" value="MBB4264570.1"/>
    <property type="molecule type" value="Genomic_DNA"/>
</dbReference>
<dbReference type="PANTHER" id="PTHR35011:SF2">
    <property type="entry name" value="2,3-DIKETO-L-GULONATE TRAP TRANSPORTER SMALL PERMEASE PROTEIN YIAM"/>
    <property type="match status" value="1"/>
</dbReference>
<reference evidence="12 13" key="1">
    <citation type="submission" date="2020-08" db="EMBL/GenBank/DDBJ databases">
        <title>Genome sequencing of Purple Non-Sulfur Bacteria from various extreme environments.</title>
        <authorList>
            <person name="Mayer M."/>
        </authorList>
    </citation>
    <scope>NUCLEOTIDE SEQUENCE [LARGE SCALE GENOMIC DNA]</scope>
    <source>
        <strain evidence="12 13">JA131</strain>
    </source>
</reference>
<dbReference type="Proteomes" id="UP000554286">
    <property type="component" value="Unassembled WGS sequence"/>
</dbReference>
<feature type="region of interest" description="Disordered" evidence="10">
    <location>
        <begin position="160"/>
        <end position="182"/>
    </location>
</feature>
<evidence type="ECO:0000256" key="9">
    <source>
        <dbReference type="RuleBase" id="RU369079"/>
    </source>
</evidence>
<feature type="transmembrane region" description="Helical" evidence="9">
    <location>
        <begin position="130"/>
        <end position="151"/>
    </location>
</feature>
<dbReference type="Pfam" id="PF04290">
    <property type="entry name" value="DctQ"/>
    <property type="match status" value="1"/>
</dbReference>
<accession>A0A7W6RA21</accession>
<evidence type="ECO:0000259" key="11">
    <source>
        <dbReference type="Pfam" id="PF04290"/>
    </source>
</evidence>
<dbReference type="AlphaFoldDB" id="A0A7W6RA21"/>
<organism evidence="12 13">
    <name type="scientific">Roseospira visakhapatnamensis</name>
    <dbReference type="NCBI Taxonomy" id="390880"/>
    <lineage>
        <taxon>Bacteria</taxon>
        <taxon>Pseudomonadati</taxon>
        <taxon>Pseudomonadota</taxon>
        <taxon>Alphaproteobacteria</taxon>
        <taxon>Rhodospirillales</taxon>
        <taxon>Rhodospirillaceae</taxon>
        <taxon>Roseospira</taxon>
    </lineage>
</organism>
<comment type="similarity">
    <text evidence="8 9">Belongs to the TRAP transporter small permease family.</text>
</comment>
<protein>
    <recommendedName>
        <fullName evidence="9">TRAP transporter small permease protein</fullName>
    </recommendedName>
</protein>
<comment type="function">
    <text evidence="9">Part of the tripartite ATP-independent periplasmic (TRAP) transport system.</text>
</comment>
<name>A0A7W6RA21_9PROT</name>
<keyword evidence="2 9" id="KW-0813">Transport</keyword>